<keyword evidence="2" id="KW-0238">DNA-binding</keyword>
<keyword evidence="8" id="KW-1185">Reference proteome</keyword>
<evidence type="ECO:0000256" key="2">
    <source>
        <dbReference type="ARBA" id="ARBA00023125"/>
    </source>
</evidence>
<feature type="modified residue" description="4-aspartylphosphate" evidence="4">
    <location>
        <position position="58"/>
    </location>
</feature>
<keyword evidence="4" id="KW-0597">Phosphoprotein</keyword>
<dbReference type="PANTHER" id="PTHR43214">
    <property type="entry name" value="TWO-COMPONENT RESPONSE REGULATOR"/>
    <property type="match status" value="1"/>
</dbReference>
<evidence type="ECO:0000313" key="7">
    <source>
        <dbReference type="EMBL" id="MBL1376598.1"/>
    </source>
</evidence>
<reference evidence="8" key="1">
    <citation type="submission" date="2021-01" db="EMBL/GenBank/DDBJ databases">
        <title>Genome public.</title>
        <authorList>
            <person name="Liu C."/>
            <person name="Sun Q."/>
        </authorList>
    </citation>
    <scope>NUCLEOTIDE SEQUENCE [LARGE SCALE GENOMIC DNA]</scope>
    <source>
        <strain evidence="8">CGMCC 1.18722</strain>
    </source>
</reference>
<protein>
    <submittedName>
        <fullName evidence="7">Response regulator transcription factor</fullName>
    </submittedName>
</protein>
<dbReference type="RefSeq" id="WP_202082606.1">
    <property type="nucleotide sequence ID" value="NZ_JAERTZ010000012.1"/>
</dbReference>
<evidence type="ECO:0000256" key="4">
    <source>
        <dbReference type="PROSITE-ProRule" id="PRU00169"/>
    </source>
</evidence>
<organism evidence="7 8">
    <name type="scientific">Zobellella iuensis</name>
    <dbReference type="NCBI Taxonomy" id="2803811"/>
    <lineage>
        <taxon>Bacteria</taxon>
        <taxon>Pseudomonadati</taxon>
        <taxon>Pseudomonadota</taxon>
        <taxon>Gammaproteobacteria</taxon>
        <taxon>Aeromonadales</taxon>
        <taxon>Aeromonadaceae</taxon>
        <taxon>Zobellella</taxon>
    </lineage>
</organism>
<dbReference type="CDD" id="cd06170">
    <property type="entry name" value="LuxR_C_like"/>
    <property type="match status" value="1"/>
</dbReference>
<accession>A0ABS1QP23</accession>
<feature type="domain" description="HTH luxR-type" evidence="5">
    <location>
        <begin position="181"/>
        <end position="245"/>
    </location>
</feature>
<dbReference type="Gene3D" id="3.40.50.2300">
    <property type="match status" value="1"/>
</dbReference>
<dbReference type="PRINTS" id="PR00038">
    <property type="entry name" value="HTHLUXR"/>
</dbReference>
<dbReference type="Pfam" id="PF00072">
    <property type="entry name" value="Response_reg"/>
    <property type="match status" value="1"/>
</dbReference>
<evidence type="ECO:0000256" key="1">
    <source>
        <dbReference type="ARBA" id="ARBA00023015"/>
    </source>
</evidence>
<evidence type="ECO:0000259" key="5">
    <source>
        <dbReference type="PROSITE" id="PS50043"/>
    </source>
</evidence>
<dbReference type="Proteomes" id="UP000638570">
    <property type="component" value="Unassembled WGS sequence"/>
</dbReference>
<evidence type="ECO:0000259" key="6">
    <source>
        <dbReference type="PROSITE" id="PS50110"/>
    </source>
</evidence>
<dbReference type="CDD" id="cd00156">
    <property type="entry name" value="REC"/>
    <property type="match status" value="1"/>
</dbReference>
<dbReference type="SMART" id="SM00448">
    <property type="entry name" value="REC"/>
    <property type="match status" value="1"/>
</dbReference>
<comment type="caution">
    <text evidence="7">The sequence shown here is derived from an EMBL/GenBank/DDBJ whole genome shotgun (WGS) entry which is preliminary data.</text>
</comment>
<evidence type="ECO:0000313" key="8">
    <source>
        <dbReference type="Proteomes" id="UP000638570"/>
    </source>
</evidence>
<dbReference type="InterPro" id="IPR011006">
    <property type="entry name" value="CheY-like_superfamily"/>
</dbReference>
<dbReference type="SUPFAM" id="SSF52172">
    <property type="entry name" value="CheY-like"/>
    <property type="match status" value="1"/>
</dbReference>
<dbReference type="SUPFAM" id="SSF46894">
    <property type="entry name" value="C-terminal effector domain of the bipartite response regulators"/>
    <property type="match status" value="1"/>
</dbReference>
<gene>
    <name evidence="7" type="ORF">JKV55_04500</name>
</gene>
<dbReference type="EMBL" id="JAERTZ010000012">
    <property type="protein sequence ID" value="MBL1376598.1"/>
    <property type="molecule type" value="Genomic_DNA"/>
</dbReference>
<keyword evidence="3" id="KW-0804">Transcription</keyword>
<dbReference type="InterPro" id="IPR036388">
    <property type="entry name" value="WH-like_DNA-bd_sf"/>
</dbReference>
<dbReference type="Gene3D" id="1.10.10.10">
    <property type="entry name" value="Winged helix-like DNA-binding domain superfamily/Winged helix DNA-binding domain"/>
    <property type="match status" value="1"/>
</dbReference>
<proteinExistence type="predicted"/>
<dbReference type="InterPro" id="IPR039420">
    <property type="entry name" value="WalR-like"/>
</dbReference>
<sequence>MDKMQFNTILIVDDEPLITEELSEFFTDHDFECISCHDAENATLLFEQHKDICIVLSDLHMPGKNGLELLKILLNLAAEEQRPLKSVLFTGRSEKEDVISALRAGISDYYSKPLDMGEVLKGVEKLKNSIQQETSSLFMEKINTKLHQLSDFMDSIKQDVSLLQNNAMLAEPEVAGSSAASQELLDKLSPRQQAVALLIGKGMTNYQIAIDLEISENTVKLYVSQILRLTKMRNRTQLALSLSRQ</sequence>
<dbReference type="SMART" id="SM00421">
    <property type="entry name" value="HTH_LUXR"/>
    <property type="match status" value="1"/>
</dbReference>
<dbReference type="InterPro" id="IPR016032">
    <property type="entry name" value="Sig_transdc_resp-reg_C-effctor"/>
</dbReference>
<dbReference type="InterPro" id="IPR001789">
    <property type="entry name" value="Sig_transdc_resp-reg_receiver"/>
</dbReference>
<name>A0ABS1QP23_9GAMM</name>
<dbReference type="InterPro" id="IPR000792">
    <property type="entry name" value="Tscrpt_reg_LuxR_C"/>
</dbReference>
<keyword evidence="1" id="KW-0805">Transcription regulation</keyword>
<dbReference type="PROSITE" id="PS50043">
    <property type="entry name" value="HTH_LUXR_2"/>
    <property type="match status" value="1"/>
</dbReference>
<dbReference type="PANTHER" id="PTHR43214:SF41">
    <property type="entry name" value="NITRATE_NITRITE RESPONSE REGULATOR PROTEIN NARP"/>
    <property type="match status" value="1"/>
</dbReference>
<dbReference type="PROSITE" id="PS50110">
    <property type="entry name" value="RESPONSE_REGULATORY"/>
    <property type="match status" value="1"/>
</dbReference>
<evidence type="ECO:0000256" key="3">
    <source>
        <dbReference type="ARBA" id="ARBA00023163"/>
    </source>
</evidence>
<dbReference type="Pfam" id="PF00196">
    <property type="entry name" value="GerE"/>
    <property type="match status" value="1"/>
</dbReference>
<feature type="domain" description="Response regulatory" evidence="6">
    <location>
        <begin position="8"/>
        <end position="127"/>
    </location>
</feature>